<sequence length="399" mass="43942">MQRKTRVVGAFVAALALAAAAACSDDANGGEDGAPEGAGETFEAPRLIDMVNESNRLLFELESAESRIVKGCLEEDGFTVHDELFFVSGEFEPEDELVRADEWGSWLPSVEEASQYGFGSWRFDPEADPDEVEAYMAHKGFEVDSEAMGGPEGGGTGGTESEFAALDPREQFDWYTAYQGEAAALDEYGYLIGEEGTEPEASEDEVYTGDEFSYMQPEPGGCLREMIDALYDDLRLVEDPEGGKSRGAYWYYRPDNPMDDGEALEASQVLFHEGIAAVQNELVDCLAEHDRHGWEFGEESSLPVTDYFFELYEGEGSVVGDHPDLPDDAPDDYEGKKAFEIAFAVDLAECGDETGYRETAEEAWVASQESFYVSIETATYAWQEEVKAILAEAQEVLES</sequence>
<dbReference type="Proteomes" id="UP001144313">
    <property type="component" value="Unassembled WGS sequence"/>
</dbReference>
<evidence type="ECO:0000313" key="3">
    <source>
        <dbReference type="Proteomes" id="UP001144313"/>
    </source>
</evidence>
<evidence type="ECO:0000313" key="2">
    <source>
        <dbReference type="EMBL" id="GLI40526.1"/>
    </source>
</evidence>
<proteinExistence type="predicted"/>
<reference evidence="2" key="1">
    <citation type="submission" date="2022-12" db="EMBL/GenBank/DDBJ databases">
        <title>Reference genome sequencing for broad-spectrum identification of bacterial and archaeal isolates by mass spectrometry.</title>
        <authorList>
            <person name="Sekiguchi Y."/>
            <person name="Tourlousse D.M."/>
        </authorList>
    </citation>
    <scope>NUCLEOTIDE SEQUENCE</scope>
    <source>
        <strain evidence="2">LLR39Z86</strain>
    </source>
</reference>
<keyword evidence="3" id="KW-1185">Reference proteome</keyword>
<evidence type="ECO:0000256" key="1">
    <source>
        <dbReference type="SAM" id="SignalP"/>
    </source>
</evidence>
<accession>A0A9W6G4Z1</accession>
<dbReference type="AlphaFoldDB" id="A0A9W6G4Z1"/>
<keyword evidence="1" id="KW-0732">Signal</keyword>
<name>A0A9W6G4Z1_9ACTN</name>
<comment type="caution">
    <text evidence="2">The sequence shown here is derived from an EMBL/GenBank/DDBJ whole genome shotgun (WGS) entry which is preliminary data.</text>
</comment>
<dbReference type="EMBL" id="BSDT01000001">
    <property type="protein sequence ID" value="GLI40526.1"/>
    <property type="molecule type" value="Genomic_DNA"/>
</dbReference>
<protein>
    <submittedName>
        <fullName evidence="2">Uncharacterized protein</fullName>
    </submittedName>
</protein>
<feature type="chain" id="PRO_5040829355" evidence="1">
    <location>
        <begin position="22"/>
        <end position="399"/>
    </location>
</feature>
<organism evidence="2 3">
    <name type="scientific">Glycomyces algeriensis</name>
    <dbReference type="NCBI Taxonomy" id="256037"/>
    <lineage>
        <taxon>Bacteria</taxon>
        <taxon>Bacillati</taxon>
        <taxon>Actinomycetota</taxon>
        <taxon>Actinomycetes</taxon>
        <taxon>Glycomycetales</taxon>
        <taxon>Glycomycetaceae</taxon>
        <taxon>Glycomyces</taxon>
    </lineage>
</organism>
<dbReference type="PROSITE" id="PS51257">
    <property type="entry name" value="PROKAR_LIPOPROTEIN"/>
    <property type="match status" value="1"/>
</dbReference>
<gene>
    <name evidence="2" type="ORF">GALLR39Z86_03760</name>
</gene>
<dbReference type="RefSeq" id="WP_270118748.1">
    <property type="nucleotide sequence ID" value="NZ_BAAAOL010000009.1"/>
</dbReference>
<feature type="signal peptide" evidence="1">
    <location>
        <begin position="1"/>
        <end position="21"/>
    </location>
</feature>